<dbReference type="InterPro" id="IPR003675">
    <property type="entry name" value="Rce1/LyrA-like_dom"/>
</dbReference>
<organism evidence="3 4">
    <name type="scientific">Chitinophaga japonensis</name>
    <name type="common">Flexibacter japonensis</name>
    <dbReference type="NCBI Taxonomy" id="104662"/>
    <lineage>
        <taxon>Bacteria</taxon>
        <taxon>Pseudomonadati</taxon>
        <taxon>Bacteroidota</taxon>
        <taxon>Chitinophagia</taxon>
        <taxon>Chitinophagales</taxon>
        <taxon>Chitinophagaceae</taxon>
        <taxon>Chitinophaga</taxon>
    </lineage>
</organism>
<proteinExistence type="predicted"/>
<dbReference type="EMBL" id="VLLG01000002">
    <property type="protein sequence ID" value="TWI90977.1"/>
    <property type="molecule type" value="Genomic_DNA"/>
</dbReference>
<feature type="transmembrane region" description="Helical" evidence="1">
    <location>
        <begin position="84"/>
        <end position="104"/>
    </location>
</feature>
<feature type="transmembrane region" description="Helical" evidence="1">
    <location>
        <begin position="265"/>
        <end position="282"/>
    </location>
</feature>
<keyword evidence="4" id="KW-1185">Reference proteome</keyword>
<dbReference type="GO" id="GO:0080120">
    <property type="term" value="P:CAAX-box protein maturation"/>
    <property type="evidence" value="ECO:0007669"/>
    <property type="project" value="UniProtKB-ARBA"/>
</dbReference>
<feature type="transmembrane region" description="Helical" evidence="1">
    <location>
        <begin position="203"/>
        <end position="223"/>
    </location>
</feature>
<evidence type="ECO:0000259" key="2">
    <source>
        <dbReference type="Pfam" id="PF02517"/>
    </source>
</evidence>
<feature type="transmembrane region" description="Helical" evidence="1">
    <location>
        <begin position="130"/>
        <end position="148"/>
    </location>
</feature>
<feature type="transmembrane region" description="Helical" evidence="1">
    <location>
        <begin position="169"/>
        <end position="191"/>
    </location>
</feature>
<keyword evidence="3" id="KW-0645">Protease</keyword>
<evidence type="ECO:0000313" key="4">
    <source>
        <dbReference type="Proteomes" id="UP000316778"/>
    </source>
</evidence>
<keyword evidence="1" id="KW-0472">Membrane</keyword>
<feature type="transmembrane region" description="Helical" evidence="1">
    <location>
        <begin position="230"/>
        <end position="253"/>
    </location>
</feature>
<name>A0A562TBL8_CHIJA</name>
<dbReference type="Proteomes" id="UP000316778">
    <property type="component" value="Unassembled WGS sequence"/>
</dbReference>
<gene>
    <name evidence="3" type="ORF">LX66_0338</name>
</gene>
<keyword evidence="1" id="KW-1133">Transmembrane helix</keyword>
<sequence>MENKPAKPEIRKNIATFLVITTLLCLPVYYLCARSGSIAAGHSPVSFALLIMWCPGLAALITCRLRGIPIASLGWQWGKTKYQLWAYAIPFLYTLAAYAVIWISGKGGFYDREFVAGVAKGFGWSLPDGWVIFFFVLLAGTFGMARSLGSALGEEIGWRGFLTPQLARLNSYTATSLWMGVIWSIYHYPLLLLADYNLGGPKWLALICFTVLVIAACFIYTWFRMKSGSLWTGAILHASHNLFIQTMFTPLTVDTGDTRLYIDEFGIGLPIATVIVAVVCWLKRKELPAADGAISAPVLSPSE</sequence>
<comment type="caution">
    <text evidence="3">The sequence shown here is derived from an EMBL/GenBank/DDBJ whole genome shotgun (WGS) entry which is preliminary data.</text>
</comment>
<dbReference type="InterPro" id="IPR042150">
    <property type="entry name" value="MmRce1-like"/>
</dbReference>
<dbReference type="AlphaFoldDB" id="A0A562TBL8"/>
<keyword evidence="3" id="KW-0378">Hydrolase</keyword>
<evidence type="ECO:0000313" key="3">
    <source>
        <dbReference type="EMBL" id="TWI90977.1"/>
    </source>
</evidence>
<dbReference type="OrthoDB" id="9777755at2"/>
<dbReference type="PANTHER" id="PTHR35797:SF1">
    <property type="entry name" value="PROTEASE"/>
    <property type="match status" value="1"/>
</dbReference>
<dbReference type="PANTHER" id="PTHR35797">
    <property type="entry name" value="PROTEASE-RELATED"/>
    <property type="match status" value="1"/>
</dbReference>
<accession>A0A562TBL8</accession>
<dbReference type="GO" id="GO:0004175">
    <property type="term" value="F:endopeptidase activity"/>
    <property type="evidence" value="ECO:0007669"/>
    <property type="project" value="UniProtKB-ARBA"/>
</dbReference>
<evidence type="ECO:0000256" key="1">
    <source>
        <dbReference type="SAM" id="Phobius"/>
    </source>
</evidence>
<dbReference type="GO" id="GO:0006508">
    <property type="term" value="P:proteolysis"/>
    <property type="evidence" value="ECO:0007669"/>
    <property type="project" value="UniProtKB-KW"/>
</dbReference>
<feature type="transmembrane region" description="Helical" evidence="1">
    <location>
        <begin position="43"/>
        <end position="63"/>
    </location>
</feature>
<keyword evidence="1" id="KW-0812">Transmembrane</keyword>
<reference evidence="3 4" key="1">
    <citation type="journal article" date="2013" name="Stand. Genomic Sci.">
        <title>Genomic Encyclopedia of Type Strains, Phase I: The one thousand microbial genomes (KMG-I) project.</title>
        <authorList>
            <person name="Kyrpides N.C."/>
            <person name="Woyke T."/>
            <person name="Eisen J.A."/>
            <person name="Garrity G."/>
            <person name="Lilburn T.G."/>
            <person name="Beck B.J."/>
            <person name="Whitman W.B."/>
            <person name="Hugenholtz P."/>
            <person name="Klenk H.P."/>
        </authorList>
    </citation>
    <scope>NUCLEOTIDE SEQUENCE [LARGE SCALE GENOMIC DNA]</scope>
    <source>
        <strain evidence="3 4">DSM 13484</strain>
    </source>
</reference>
<feature type="domain" description="CAAX prenyl protease 2/Lysostaphin resistance protein A-like" evidence="2">
    <location>
        <begin position="144"/>
        <end position="243"/>
    </location>
</feature>
<dbReference type="Pfam" id="PF02517">
    <property type="entry name" value="Rce1-like"/>
    <property type="match status" value="1"/>
</dbReference>
<protein>
    <submittedName>
        <fullName evidence="3">CAAX prenyl protease-like protein</fullName>
    </submittedName>
</protein>
<feature type="transmembrane region" description="Helical" evidence="1">
    <location>
        <begin position="12"/>
        <end position="31"/>
    </location>
</feature>
<dbReference type="RefSeq" id="WP_145710153.1">
    <property type="nucleotide sequence ID" value="NZ_BAAAFY010000001.1"/>
</dbReference>